<name>A0A183C3S5_GLOPA</name>
<protein>
    <submittedName>
        <fullName evidence="3">Isoaspartyl peptidase/L-asparaginase 3</fullName>
    </submittedName>
</protein>
<dbReference type="AlphaFoldDB" id="A0A183C3S5"/>
<dbReference type="InterPro" id="IPR029055">
    <property type="entry name" value="Ntn_hydrolases_N"/>
</dbReference>
<dbReference type="Proteomes" id="UP000050741">
    <property type="component" value="Unassembled WGS sequence"/>
</dbReference>
<dbReference type="SUPFAM" id="SSF56235">
    <property type="entry name" value="N-terminal nucleophile aminohydrolases (Ntn hydrolases)"/>
    <property type="match status" value="1"/>
</dbReference>
<reference evidence="2" key="2">
    <citation type="submission" date="2014-05" db="EMBL/GenBank/DDBJ databases">
        <title>The genome and life-stage specific transcriptomes of Globodera pallida elucidate key aspects of plant parasitism by a cyst nematode.</title>
        <authorList>
            <person name="Cotton J.A."/>
            <person name="Lilley C.J."/>
            <person name="Jones L.M."/>
            <person name="Kikuchi T."/>
            <person name="Reid A.J."/>
            <person name="Thorpe P."/>
            <person name="Tsai I.J."/>
            <person name="Beasley H."/>
            <person name="Blok V."/>
            <person name="Cock P.J.A."/>
            <person name="Van den Akker S.E."/>
            <person name="Holroyd N."/>
            <person name="Hunt M."/>
            <person name="Mantelin S."/>
            <person name="Naghra H."/>
            <person name="Pain A."/>
            <person name="Palomares-Rius J.E."/>
            <person name="Zarowiecki M."/>
            <person name="Berriman M."/>
            <person name="Jones J.T."/>
            <person name="Urwin P.E."/>
        </authorList>
    </citation>
    <scope>NUCLEOTIDE SEQUENCE [LARGE SCALE GENOMIC DNA]</scope>
    <source>
        <strain evidence="2">Lindley</strain>
    </source>
</reference>
<reference evidence="2" key="1">
    <citation type="submission" date="2013-12" db="EMBL/GenBank/DDBJ databases">
        <authorList>
            <person name="Aslett M."/>
        </authorList>
    </citation>
    <scope>NUCLEOTIDE SEQUENCE [LARGE SCALE GENOMIC DNA]</scope>
    <source>
        <strain evidence="2">Lindley</strain>
    </source>
</reference>
<comment type="similarity">
    <text evidence="1">Belongs to the Ntn-hydrolase family.</text>
</comment>
<sequence length="121" mass="13935">MLLHQEHLILLVFFNIFNDIHNYETNTLNPTEFQLGIHWVFKRPLKGRMMFFSNSLTRERLPRHIDGLTECEKRRCDRTVGFGGSPDERGETTLDAMLMDGPGHKYGAVAALRSKLNSTKS</sequence>
<proteinExistence type="inferred from homology"/>
<evidence type="ECO:0000313" key="2">
    <source>
        <dbReference type="Proteomes" id="UP000050741"/>
    </source>
</evidence>
<reference evidence="3" key="3">
    <citation type="submission" date="2016-06" db="UniProtKB">
        <authorList>
            <consortium name="WormBaseParasite"/>
        </authorList>
    </citation>
    <scope>IDENTIFICATION</scope>
</reference>
<accession>A0A183C3S5</accession>
<keyword evidence="2" id="KW-1185">Reference proteome</keyword>
<dbReference type="WBParaSite" id="GPLIN_000751900">
    <property type="protein sequence ID" value="GPLIN_000751900"/>
    <property type="gene ID" value="GPLIN_000751900"/>
</dbReference>
<dbReference type="GO" id="GO:0016787">
    <property type="term" value="F:hydrolase activity"/>
    <property type="evidence" value="ECO:0007669"/>
    <property type="project" value="InterPro"/>
</dbReference>
<dbReference type="InterPro" id="IPR000246">
    <property type="entry name" value="Peptidase_T2"/>
</dbReference>
<evidence type="ECO:0000256" key="1">
    <source>
        <dbReference type="ARBA" id="ARBA00010872"/>
    </source>
</evidence>
<dbReference type="Pfam" id="PF01112">
    <property type="entry name" value="Asparaginase_2"/>
    <property type="match status" value="1"/>
</dbReference>
<evidence type="ECO:0000313" key="3">
    <source>
        <dbReference type="WBParaSite" id="GPLIN_000751900"/>
    </source>
</evidence>
<organism evidence="2 3">
    <name type="scientific">Globodera pallida</name>
    <name type="common">Potato cyst nematode worm</name>
    <name type="synonym">Heterodera pallida</name>
    <dbReference type="NCBI Taxonomy" id="36090"/>
    <lineage>
        <taxon>Eukaryota</taxon>
        <taxon>Metazoa</taxon>
        <taxon>Ecdysozoa</taxon>
        <taxon>Nematoda</taxon>
        <taxon>Chromadorea</taxon>
        <taxon>Rhabditida</taxon>
        <taxon>Tylenchina</taxon>
        <taxon>Tylenchomorpha</taxon>
        <taxon>Tylenchoidea</taxon>
        <taxon>Heteroderidae</taxon>
        <taxon>Heteroderinae</taxon>
        <taxon>Globodera</taxon>
    </lineage>
</organism>